<dbReference type="EMBL" id="OV725081">
    <property type="protein sequence ID" value="CAH1402598.1"/>
    <property type="molecule type" value="Genomic_DNA"/>
</dbReference>
<evidence type="ECO:0000256" key="2">
    <source>
        <dbReference type="ARBA" id="ARBA00007814"/>
    </source>
</evidence>
<evidence type="ECO:0000256" key="6">
    <source>
        <dbReference type="ARBA" id="ARBA00023274"/>
    </source>
</evidence>
<reference evidence="8" key="1">
    <citation type="submission" date="2022-01" db="EMBL/GenBank/DDBJ databases">
        <authorList>
            <person name="King R."/>
        </authorList>
    </citation>
    <scope>NUCLEOTIDE SEQUENCE</scope>
</reference>
<dbReference type="PANTHER" id="PTHR14202:SF0">
    <property type="entry name" value="RNA-BINDING PROTEIN RO60"/>
    <property type="match status" value="1"/>
</dbReference>
<dbReference type="SUPFAM" id="SSF140864">
    <property type="entry name" value="TROVE domain-like"/>
    <property type="match status" value="1"/>
</dbReference>
<dbReference type="InterPro" id="IPR037214">
    <property type="entry name" value="TROVE_dom_sf"/>
</dbReference>
<dbReference type="PROSITE" id="PS50988">
    <property type="entry name" value="TROVE"/>
    <property type="match status" value="1"/>
</dbReference>
<dbReference type="GO" id="GO:0046872">
    <property type="term" value="F:metal ion binding"/>
    <property type="evidence" value="ECO:0007669"/>
    <property type="project" value="UniProtKB-KW"/>
</dbReference>
<dbReference type="GO" id="GO:0005737">
    <property type="term" value="C:cytoplasm"/>
    <property type="evidence" value="ECO:0007669"/>
    <property type="project" value="UniProtKB-SubCell"/>
</dbReference>
<sequence>MASSPEIRLKRFLHITSETNVYSSGCRNFNNYFKKELVPSLAELINDGKEDFILDTIKTINAEKSSCYPEASLFVLSEMVKNAKIRQKTLDVAKILCIEPQSFIIFVKLSIEPKPRVGFGRSFRKFIQEWYLTKDYLPLAETIGAMNRFKGWRHSDIIKLAHVKCDDPAKAASFKFATYGAEEMKKQYGALEECEKVVSYLCTVETYRKKKDPAEVAAKIESYMLGKEHISTALLEDKKVWLALLRQMPVMQVLDHIQYMNKRKLFRGTRSWDAVFVDTLVEALTRPGANKKNVTVNKVFRTLVNYENAARIKLELAAKLKQLSKKPPVICPDVVQALIKLMDIMYEKVKPTGKNYYVAIESSPEMDKKRCQTSRYIMLVEAAALIAHYFYRTEKNVKIVTFNDSEIKPFPITKETTVKQVIENLKTANGNESASKKADGSIINKIQEEIKKEDGDIDQCIIVKAMLGITSLAGVNFEQDSNNKTRFVVCNLCGTFPKNSRPPDQPNLLFTFGFDDKTCEVISSFALKSY</sequence>
<gene>
    <name evidence="8" type="ORF">NEZAVI_LOCUS11383</name>
</gene>
<keyword evidence="9" id="KW-1185">Reference proteome</keyword>
<dbReference type="AlphaFoldDB" id="A0A9P0HHF6"/>
<dbReference type="InterPro" id="IPR040322">
    <property type="entry name" value="TROVE2"/>
</dbReference>
<dbReference type="GO" id="GO:1990904">
    <property type="term" value="C:ribonucleoprotein complex"/>
    <property type="evidence" value="ECO:0007669"/>
    <property type="project" value="UniProtKB-KW"/>
</dbReference>
<comment type="similarity">
    <text evidence="2">Belongs to the Ro 60 kDa family.</text>
</comment>
<keyword evidence="4" id="KW-0479">Metal-binding</keyword>
<evidence type="ECO:0000313" key="9">
    <source>
        <dbReference type="Proteomes" id="UP001152798"/>
    </source>
</evidence>
<feature type="domain" description="TROVE" evidence="7">
    <location>
        <begin position="1"/>
        <end position="354"/>
    </location>
</feature>
<accession>A0A9P0HHF6</accession>
<evidence type="ECO:0000313" key="8">
    <source>
        <dbReference type="EMBL" id="CAH1402598.1"/>
    </source>
</evidence>
<comment type="subcellular location">
    <subcellularLocation>
        <location evidence="1">Cytoplasm</location>
    </subcellularLocation>
</comment>
<dbReference type="SUPFAM" id="SSF53300">
    <property type="entry name" value="vWA-like"/>
    <property type="match status" value="1"/>
</dbReference>
<keyword evidence="5" id="KW-0694">RNA-binding</keyword>
<dbReference type="Proteomes" id="UP001152798">
    <property type="component" value="Chromosome 5"/>
</dbReference>
<evidence type="ECO:0000259" key="7">
    <source>
        <dbReference type="PROSITE" id="PS50988"/>
    </source>
</evidence>
<evidence type="ECO:0000256" key="3">
    <source>
        <dbReference type="ARBA" id="ARBA00022490"/>
    </source>
</evidence>
<dbReference type="GO" id="GO:0003723">
    <property type="term" value="F:RNA binding"/>
    <property type="evidence" value="ECO:0007669"/>
    <property type="project" value="UniProtKB-KW"/>
</dbReference>
<evidence type="ECO:0000256" key="4">
    <source>
        <dbReference type="ARBA" id="ARBA00022723"/>
    </source>
</evidence>
<name>A0A9P0HHF6_NEZVI</name>
<dbReference type="PANTHER" id="PTHR14202">
    <property type="entry name" value="60 KDA RIBONUCLEOPROTEIN SSA/RO"/>
    <property type="match status" value="1"/>
</dbReference>
<dbReference type="OrthoDB" id="6593576at2759"/>
<keyword evidence="3" id="KW-0963">Cytoplasm</keyword>
<organism evidence="8 9">
    <name type="scientific">Nezara viridula</name>
    <name type="common">Southern green stink bug</name>
    <name type="synonym">Cimex viridulus</name>
    <dbReference type="NCBI Taxonomy" id="85310"/>
    <lineage>
        <taxon>Eukaryota</taxon>
        <taxon>Metazoa</taxon>
        <taxon>Ecdysozoa</taxon>
        <taxon>Arthropoda</taxon>
        <taxon>Hexapoda</taxon>
        <taxon>Insecta</taxon>
        <taxon>Pterygota</taxon>
        <taxon>Neoptera</taxon>
        <taxon>Paraneoptera</taxon>
        <taxon>Hemiptera</taxon>
        <taxon>Heteroptera</taxon>
        <taxon>Panheteroptera</taxon>
        <taxon>Pentatomomorpha</taxon>
        <taxon>Pentatomoidea</taxon>
        <taxon>Pentatomidae</taxon>
        <taxon>Pentatominae</taxon>
        <taxon>Nezara</taxon>
    </lineage>
</organism>
<dbReference type="InterPro" id="IPR056800">
    <property type="entry name" value="vWA_Ro60"/>
</dbReference>
<dbReference type="InterPro" id="IPR036465">
    <property type="entry name" value="vWFA_dom_sf"/>
</dbReference>
<proteinExistence type="inferred from homology"/>
<protein>
    <recommendedName>
        <fullName evidence="7">TROVE domain-containing protein</fullName>
    </recommendedName>
</protein>
<dbReference type="Gene3D" id="3.40.50.410">
    <property type="entry name" value="von Willebrand factor, type A domain"/>
    <property type="match status" value="1"/>
</dbReference>
<evidence type="ECO:0000256" key="1">
    <source>
        <dbReference type="ARBA" id="ARBA00004496"/>
    </source>
</evidence>
<dbReference type="Pfam" id="PF25045">
    <property type="entry name" value="vWA_Ro60"/>
    <property type="match status" value="1"/>
</dbReference>
<keyword evidence="6" id="KW-0687">Ribonucleoprotein</keyword>
<dbReference type="InterPro" id="IPR008858">
    <property type="entry name" value="TROVE_dom"/>
</dbReference>
<evidence type="ECO:0000256" key="5">
    <source>
        <dbReference type="ARBA" id="ARBA00022884"/>
    </source>
</evidence>